<dbReference type="AlphaFoldDB" id="A0A6C0KPG6"/>
<evidence type="ECO:0000313" key="2">
    <source>
        <dbReference type="EMBL" id="QHU18238.1"/>
    </source>
</evidence>
<dbReference type="PANTHER" id="PTHR43174">
    <property type="entry name" value="UDP-N-ACETYLGLUCOSAMINE 2-EPIMERASE"/>
    <property type="match status" value="1"/>
</dbReference>
<organism evidence="2">
    <name type="scientific">viral metagenome</name>
    <dbReference type="NCBI Taxonomy" id="1070528"/>
    <lineage>
        <taxon>unclassified sequences</taxon>
        <taxon>metagenomes</taxon>
        <taxon>organismal metagenomes</taxon>
    </lineage>
</organism>
<dbReference type="InterPro" id="IPR003331">
    <property type="entry name" value="UDP_GlcNAc_Epimerase_2_dom"/>
</dbReference>
<dbReference type="NCBIfam" id="TIGR00236">
    <property type="entry name" value="wecB"/>
    <property type="match status" value="1"/>
</dbReference>
<reference evidence="2" key="1">
    <citation type="journal article" date="2020" name="Nature">
        <title>Giant virus diversity and host interactions through global metagenomics.</title>
        <authorList>
            <person name="Schulz F."/>
            <person name="Roux S."/>
            <person name="Paez-Espino D."/>
            <person name="Jungbluth S."/>
            <person name="Walsh D.A."/>
            <person name="Denef V.J."/>
            <person name="McMahon K.D."/>
            <person name="Konstantinidis K.T."/>
            <person name="Eloe-Fadrosh E.A."/>
            <person name="Kyrpides N.C."/>
            <person name="Woyke T."/>
        </authorList>
    </citation>
    <scope>NUCLEOTIDE SEQUENCE</scope>
    <source>
        <strain evidence="2">GVMAG-S-3300013006-138</strain>
    </source>
</reference>
<feature type="domain" description="UDP-N-acetylglucosamine 2-epimerase" evidence="1">
    <location>
        <begin position="23"/>
        <end position="337"/>
    </location>
</feature>
<dbReference type="SUPFAM" id="SSF53756">
    <property type="entry name" value="UDP-Glycosyltransferase/glycogen phosphorylase"/>
    <property type="match status" value="1"/>
</dbReference>
<evidence type="ECO:0000259" key="1">
    <source>
        <dbReference type="Pfam" id="PF02350"/>
    </source>
</evidence>
<name>A0A6C0KPG6_9ZZZZ</name>
<proteinExistence type="predicted"/>
<dbReference type="Pfam" id="PF02350">
    <property type="entry name" value="Epimerase_2"/>
    <property type="match status" value="1"/>
</dbReference>
<accession>A0A6C0KPG6</accession>
<dbReference type="EMBL" id="MN740926">
    <property type="protein sequence ID" value="QHU18238.1"/>
    <property type="molecule type" value="Genomic_DNA"/>
</dbReference>
<dbReference type="Gene3D" id="3.40.50.2000">
    <property type="entry name" value="Glycogen Phosphorylase B"/>
    <property type="match status" value="2"/>
</dbReference>
<protein>
    <recommendedName>
        <fullName evidence="1">UDP-N-acetylglucosamine 2-epimerase domain-containing protein</fullName>
    </recommendedName>
</protein>
<dbReference type="PANTHER" id="PTHR43174:SF1">
    <property type="entry name" value="UDP-N-ACETYLGLUCOSAMINE 2-EPIMERASE"/>
    <property type="match status" value="1"/>
</dbReference>
<dbReference type="InterPro" id="IPR029767">
    <property type="entry name" value="WecB-like"/>
</dbReference>
<sequence>MLTIVFGTRPEYLKIKPLILALKKNNINYKLFHISQHEHIDIDLEECKINYIKLSNYENMTRLCLLSTEIMAKLDNVLENTSYLLVQGDTATAFFSTLAAFHKKIPVIHLEAGLRTYDLQNPFPEEAYRSMISRIATYHLCPDEGSKENLAKENIYKNVYVIGNTILDLVHLYSLTPVIGNEVMITIHRRENWDSLLCIFNEINTIAQKKTKLKFTWILHPNPSIRSQILNYIETHATSSNLLLSEPLNHFEIASRIAKCNFLITDSGGIQEEASFLGKHCYVIRKLTERNSIPSEYITLVPDISELYSIIENKKIQLLAPCNVYGNGEASQRFIEIYKEFLKLQISLL</sequence>